<keyword evidence="2" id="KW-1185">Reference proteome</keyword>
<dbReference type="AlphaFoldDB" id="A0A1R4A7Q3"/>
<dbReference type="EMBL" id="LT719092">
    <property type="protein sequence ID" value="SJK84991.1"/>
    <property type="molecule type" value="Genomic_DNA"/>
</dbReference>
<evidence type="ECO:0000313" key="2">
    <source>
        <dbReference type="Proteomes" id="UP000187822"/>
    </source>
</evidence>
<dbReference type="STRING" id="1673428.CPM_1180"/>
<dbReference type="Proteomes" id="UP000187822">
    <property type="component" value="Chromosome I"/>
</dbReference>
<sequence length="96" mass="10858">MELKFFDGNAEPLLNKCVVEELYGLSKKNKSAKIGLEMFGKIEVVDGEGRGDDCILDSCLKYNLCLLSSDRNLLRRATDLNLKTLTLQDGRRIGWF</sequence>
<protein>
    <submittedName>
        <fullName evidence="1">PIN domain protein</fullName>
    </submittedName>
</protein>
<dbReference type="KEGG" id="cdiv:CPM_1180"/>
<dbReference type="Gene3D" id="3.40.50.1010">
    <property type="entry name" value="5'-nuclease"/>
    <property type="match status" value="1"/>
</dbReference>
<proteinExistence type="predicted"/>
<evidence type="ECO:0000313" key="1">
    <source>
        <dbReference type="EMBL" id="SJK84991.1"/>
    </source>
</evidence>
<reference evidence="2" key="1">
    <citation type="submission" date="2016-06" db="EMBL/GenBank/DDBJ databases">
        <authorList>
            <person name="Toshchakov V.S."/>
        </authorList>
    </citation>
    <scope>NUCLEOTIDE SEQUENCE [LARGE SCALE GENOMIC DNA]</scope>
    <source>
        <strain>PM4 (JCM 30641</strain>
        <strain evidence="2">\VKM B-2940)</strain>
    </source>
</reference>
<accession>A0A1R4A7Q3</accession>
<gene>
    <name evidence="1" type="ORF">CPM_1180</name>
</gene>
<organism evidence="1 2">
    <name type="scientific">Cuniculiplasma divulgatum</name>
    <dbReference type="NCBI Taxonomy" id="1673428"/>
    <lineage>
        <taxon>Archaea</taxon>
        <taxon>Methanobacteriati</taxon>
        <taxon>Thermoplasmatota</taxon>
        <taxon>Thermoplasmata</taxon>
        <taxon>Thermoplasmatales</taxon>
        <taxon>Cuniculiplasmataceae</taxon>
        <taxon>Cuniculiplasma</taxon>
    </lineage>
</organism>
<dbReference type="SUPFAM" id="SSF88723">
    <property type="entry name" value="PIN domain-like"/>
    <property type="match status" value="1"/>
</dbReference>
<dbReference type="InterPro" id="IPR029060">
    <property type="entry name" value="PIN-like_dom_sf"/>
</dbReference>
<name>A0A1R4A7Q3_9ARCH</name>